<dbReference type="GO" id="GO:0003677">
    <property type="term" value="F:DNA binding"/>
    <property type="evidence" value="ECO:0007669"/>
    <property type="project" value="InterPro"/>
</dbReference>
<dbReference type="InterPro" id="IPR007627">
    <property type="entry name" value="RNA_pol_sigma70_r2"/>
</dbReference>
<dbReference type="GO" id="GO:0016987">
    <property type="term" value="F:sigma factor activity"/>
    <property type="evidence" value="ECO:0007669"/>
    <property type="project" value="UniProtKB-KW"/>
</dbReference>
<comment type="similarity">
    <text evidence="1">Belongs to the sigma-70 factor family. ECF subfamily.</text>
</comment>
<dbReference type="InterPro" id="IPR014327">
    <property type="entry name" value="RNA_pol_sigma70_bacteroid"/>
</dbReference>
<dbReference type="Proteomes" id="UP001220610">
    <property type="component" value="Chromosome"/>
</dbReference>
<dbReference type="Pfam" id="PF08281">
    <property type="entry name" value="Sigma70_r4_2"/>
    <property type="match status" value="1"/>
</dbReference>
<gene>
    <name evidence="7" type="ORF">P0Y53_00695</name>
</gene>
<feature type="domain" description="RNA polymerase sigma factor 70 region 4 type 2" evidence="6">
    <location>
        <begin position="116"/>
        <end position="167"/>
    </location>
</feature>
<dbReference type="NCBIfam" id="TIGR02985">
    <property type="entry name" value="Sig70_bacteroi1"/>
    <property type="match status" value="1"/>
</dbReference>
<organism evidence="7 8">
    <name type="scientific">Candidatus Pseudobacter hemicellulosilyticus</name>
    <dbReference type="NCBI Taxonomy" id="3121375"/>
    <lineage>
        <taxon>Bacteria</taxon>
        <taxon>Pseudomonadati</taxon>
        <taxon>Bacteroidota</taxon>
        <taxon>Chitinophagia</taxon>
        <taxon>Chitinophagales</taxon>
        <taxon>Chitinophagaceae</taxon>
        <taxon>Pseudobacter</taxon>
    </lineage>
</organism>
<dbReference type="AlphaFoldDB" id="A0AAJ6BGB2"/>
<dbReference type="EMBL" id="CP119311">
    <property type="protein sequence ID" value="WEK36003.1"/>
    <property type="molecule type" value="Genomic_DNA"/>
</dbReference>
<dbReference type="SUPFAM" id="SSF88946">
    <property type="entry name" value="Sigma2 domain of RNA polymerase sigma factors"/>
    <property type="match status" value="1"/>
</dbReference>
<evidence type="ECO:0000313" key="7">
    <source>
        <dbReference type="EMBL" id="WEK36003.1"/>
    </source>
</evidence>
<dbReference type="PANTHER" id="PTHR43133:SF46">
    <property type="entry name" value="RNA POLYMERASE SIGMA-70 FACTOR ECF SUBFAMILY"/>
    <property type="match status" value="1"/>
</dbReference>
<dbReference type="Gene3D" id="1.10.10.10">
    <property type="entry name" value="Winged helix-like DNA-binding domain superfamily/Winged helix DNA-binding domain"/>
    <property type="match status" value="1"/>
</dbReference>
<dbReference type="InterPro" id="IPR039425">
    <property type="entry name" value="RNA_pol_sigma-70-like"/>
</dbReference>
<sequence length="186" mass="21861">MCRVTEIQAGNEQVFRDVFNEYQSLLYQFLVRKLHSEFYAKEVVQLSFIKLWRFRHQLDADLDISVQLFRIARTTLIDEIRKIQTRQRHYASLAPAERPAAEEALQKLYYKDTNARLARLVQLLPPQRRAIFELSRFHYHSNSEIAKMLSISPKTVENHLTIALRAMRSGIALFWIICPLAVQLMG</sequence>
<dbReference type="InterPro" id="IPR014284">
    <property type="entry name" value="RNA_pol_sigma-70_dom"/>
</dbReference>
<evidence type="ECO:0000259" key="5">
    <source>
        <dbReference type="Pfam" id="PF04542"/>
    </source>
</evidence>
<dbReference type="InterPro" id="IPR013325">
    <property type="entry name" value="RNA_pol_sigma_r2"/>
</dbReference>
<evidence type="ECO:0000256" key="2">
    <source>
        <dbReference type="ARBA" id="ARBA00023015"/>
    </source>
</evidence>
<evidence type="ECO:0000256" key="3">
    <source>
        <dbReference type="ARBA" id="ARBA00023082"/>
    </source>
</evidence>
<dbReference type="NCBIfam" id="TIGR02937">
    <property type="entry name" value="sigma70-ECF"/>
    <property type="match status" value="1"/>
</dbReference>
<evidence type="ECO:0000256" key="4">
    <source>
        <dbReference type="ARBA" id="ARBA00023163"/>
    </source>
</evidence>
<feature type="domain" description="RNA polymerase sigma-70 region 2" evidence="5">
    <location>
        <begin position="19"/>
        <end position="83"/>
    </location>
</feature>
<protein>
    <submittedName>
        <fullName evidence="7">RNA polymerase sigma-70 factor</fullName>
    </submittedName>
</protein>
<keyword evidence="3" id="KW-0731">Sigma factor</keyword>
<dbReference type="PANTHER" id="PTHR43133">
    <property type="entry name" value="RNA POLYMERASE ECF-TYPE SIGMA FACTO"/>
    <property type="match status" value="1"/>
</dbReference>
<keyword evidence="2" id="KW-0805">Transcription regulation</keyword>
<dbReference type="SUPFAM" id="SSF88659">
    <property type="entry name" value="Sigma3 and sigma4 domains of RNA polymerase sigma factors"/>
    <property type="match status" value="1"/>
</dbReference>
<name>A0AAJ6BGB2_9BACT</name>
<evidence type="ECO:0000259" key="6">
    <source>
        <dbReference type="Pfam" id="PF08281"/>
    </source>
</evidence>
<dbReference type="InterPro" id="IPR013249">
    <property type="entry name" value="RNA_pol_sigma70_r4_t2"/>
</dbReference>
<dbReference type="InterPro" id="IPR036388">
    <property type="entry name" value="WH-like_DNA-bd_sf"/>
</dbReference>
<dbReference type="Gene3D" id="1.10.1740.10">
    <property type="match status" value="1"/>
</dbReference>
<dbReference type="Pfam" id="PF04542">
    <property type="entry name" value="Sigma70_r2"/>
    <property type="match status" value="1"/>
</dbReference>
<proteinExistence type="inferred from homology"/>
<evidence type="ECO:0000256" key="1">
    <source>
        <dbReference type="ARBA" id="ARBA00010641"/>
    </source>
</evidence>
<evidence type="ECO:0000313" key="8">
    <source>
        <dbReference type="Proteomes" id="UP001220610"/>
    </source>
</evidence>
<keyword evidence="4" id="KW-0804">Transcription</keyword>
<dbReference type="InterPro" id="IPR013324">
    <property type="entry name" value="RNA_pol_sigma_r3/r4-like"/>
</dbReference>
<dbReference type="GO" id="GO:0006352">
    <property type="term" value="P:DNA-templated transcription initiation"/>
    <property type="evidence" value="ECO:0007669"/>
    <property type="project" value="InterPro"/>
</dbReference>
<accession>A0AAJ6BGB2</accession>
<reference evidence="7" key="1">
    <citation type="submission" date="2023-03" db="EMBL/GenBank/DDBJ databases">
        <title>Andean soil-derived lignocellulolytic bacterial consortium as a source of novel taxa and putative plastic-active enzymes.</title>
        <authorList>
            <person name="Diaz-Garcia L."/>
            <person name="Chuvochina M."/>
            <person name="Feuerriegel G."/>
            <person name="Bunk B."/>
            <person name="Sproer C."/>
            <person name="Streit W.R."/>
            <person name="Rodriguez L.M."/>
            <person name="Overmann J."/>
            <person name="Jimenez D.J."/>
        </authorList>
    </citation>
    <scope>NUCLEOTIDE SEQUENCE</scope>
    <source>
        <strain evidence="7">MAG 7</strain>
    </source>
</reference>